<accession>A0AAD5H338</accession>
<reference evidence="2" key="1">
    <citation type="submission" date="2020-11" db="EMBL/GenBank/DDBJ databases">
        <title>Chlorella ohadii genome sequencing and assembly.</title>
        <authorList>
            <person name="Murik O."/>
            <person name="Treves H."/>
            <person name="Kedem I."/>
            <person name="Shotland Y."/>
            <person name="Kaplan A."/>
        </authorList>
    </citation>
    <scope>NUCLEOTIDE SEQUENCE</scope>
    <source>
        <strain evidence="2">1</strain>
    </source>
</reference>
<evidence type="ECO:0000313" key="3">
    <source>
        <dbReference type="Proteomes" id="UP001205105"/>
    </source>
</evidence>
<name>A0AAD5H338_9CHLO</name>
<dbReference type="Proteomes" id="UP001205105">
    <property type="component" value="Unassembled WGS sequence"/>
</dbReference>
<protein>
    <submittedName>
        <fullName evidence="2">Uncharacterized protein</fullName>
    </submittedName>
</protein>
<dbReference type="EMBL" id="JADXDR010000055">
    <property type="protein sequence ID" value="KAI7842151.1"/>
    <property type="molecule type" value="Genomic_DNA"/>
</dbReference>
<comment type="caution">
    <text evidence="2">The sequence shown here is derived from an EMBL/GenBank/DDBJ whole genome shotgun (WGS) entry which is preliminary data.</text>
</comment>
<gene>
    <name evidence="2" type="ORF">COHA_004174</name>
</gene>
<feature type="region of interest" description="Disordered" evidence="1">
    <location>
        <begin position="107"/>
        <end position="129"/>
    </location>
</feature>
<dbReference type="AlphaFoldDB" id="A0AAD5H338"/>
<organism evidence="2 3">
    <name type="scientific">Chlorella ohadii</name>
    <dbReference type="NCBI Taxonomy" id="2649997"/>
    <lineage>
        <taxon>Eukaryota</taxon>
        <taxon>Viridiplantae</taxon>
        <taxon>Chlorophyta</taxon>
        <taxon>core chlorophytes</taxon>
        <taxon>Trebouxiophyceae</taxon>
        <taxon>Chlorellales</taxon>
        <taxon>Chlorellaceae</taxon>
        <taxon>Chlorella clade</taxon>
        <taxon>Chlorella</taxon>
    </lineage>
</organism>
<sequence>MLEQIAGSIDGMATAAWDIKWTDSAQATWDSFVMLANTLTQQIMQIKDMVPENSGQTWGSIYPRDDLVSVAKEICTQVNSMQSAAEEQFNVVLTITTLTACEQFKPAEEASSDGAAPAPAQAARRMLKA</sequence>
<evidence type="ECO:0000313" key="2">
    <source>
        <dbReference type="EMBL" id="KAI7842151.1"/>
    </source>
</evidence>
<keyword evidence="3" id="KW-1185">Reference proteome</keyword>
<feature type="compositionally biased region" description="Low complexity" evidence="1">
    <location>
        <begin position="112"/>
        <end position="123"/>
    </location>
</feature>
<proteinExistence type="predicted"/>
<evidence type="ECO:0000256" key="1">
    <source>
        <dbReference type="SAM" id="MobiDB-lite"/>
    </source>
</evidence>